<evidence type="ECO:0000313" key="2">
    <source>
        <dbReference type="Proteomes" id="UP000237056"/>
    </source>
</evidence>
<dbReference type="Proteomes" id="UP000237056">
    <property type="component" value="Unassembled WGS sequence"/>
</dbReference>
<evidence type="ECO:0008006" key="3">
    <source>
        <dbReference type="Google" id="ProtNLM"/>
    </source>
</evidence>
<evidence type="ECO:0000313" key="1">
    <source>
        <dbReference type="EMBL" id="POS01585.1"/>
    </source>
</evidence>
<accession>A0A2S4N789</accession>
<sequence>MKALIGTGGILAVQGVSQVPADGVPILEIGKFLIQVAIGVATIWKMFKKPKSEETTEVKKEVEQLNEIENVKKHQN</sequence>
<protein>
    <recommendedName>
        <fullName evidence="3">Holin</fullName>
    </recommendedName>
</protein>
<gene>
    <name evidence="1" type="ORF">Q361_10945</name>
</gene>
<dbReference type="AlphaFoldDB" id="A0A2S4N789"/>
<comment type="caution">
    <text evidence="1">The sequence shown here is derived from an EMBL/GenBank/DDBJ whole genome shotgun (WGS) entry which is preliminary data.</text>
</comment>
<keyword evidence="2" id="KW-1185">Reference proteome</keyword>
<dbReference type="RefSeq" id="WP_103726182.1">
    <property type="nucleotide sequence ID" value="NZ_PQNY01000009.1"/>
</dbReference>
<reference evidence="1 2" key="1">
    <citation type="submission" date="2018-01" db="EMBL/GenBank/DDBJ databases">
        <title>Genomic Encyclopedia of Type Strains, Phase I: the one thousand microbial genomes (KMG-I) project.</title>
        <authorList>
            <person name="Goeker M."/>
        </authorList>
    </citation>
    <scope>NUCLEOTIDE SEQUENCE [LARGE SCALE GENOMIC DNA]</scope>
    <source>
        <strain evidence="1 2">DSM 17960</strain>
    </source>
</reference>
<proteinExistence type="predicted"/>
<organism evidence="1 2">
    <name type="scientific">Flavobacterium croceum DSM 17960</name>
    <dbReference type="NCBI Taxonomy" id="1121886"/>
    <lineage>
        <taxon>Bacteria</taxon>
        <taxon>Pseudomonadati</taxon>
        <taxon>Bacteroidota</taxon>
        <taxon>Flavobacteriia</taxon>
        <taxon>Flavobacteriales</taxon>
        <taxon>Flavobacteriaceae</taxon>
        <taxon>Flavobacterium</taxon>
    </lineage>
</organism>
<dbReference type="OrthoDB" id="1376287at2"/>
<dbReference type="EMBL" id="PQNY01000009">
    <property type="protein sequence ID" value="POS01585.1"/>
    <property type="molecule type" value="Genomic_DNA"/>
</dbReference>
<name>A0A2S4N789_9FLAO</name>